<sequence length="293" mass="33109">MIDLEQGDWDEGCDEPIQGFPEKPNERHRQQDARQGRMNNSQQEQRTHDRTHQSQAKQMAEILNKKMAVQASAFKPLGYSDRSFVFCDLGKFRYMRSDWKVVAPKGRTKLKQGDQYAEAMTGLIDAQQALLVATENGLGGNNNIEQIAHAYAMLCVGANAVAQLREFANAPSELRGIEGGSILPANIFFDDNTESIKRFLNLKMMELLHYPYQQELSAYPQPQIQKPQLQQHLFQPFQTLESFQPLQIKQALYAASQFNYGRRTAAGKGFQSRGRGGRDRGAFGYNFIPLGGQ</sequence>
<dbReference type="Proteomes" id="UP000324800">
    <property type="component" value="Unassembled WGS sequence"/>
</dbReference>
<organism evidence="2 3">
    <name type="scientific">Streblomastix strix</name>
    <dbReference type="NCBI Taxonomy" id="222440"/>
    <lineage>
        <taxon>Eukaryota</taxon>
        <taxon>Metamonada</taxon>
        <taxon>Preaxostyla</taxon>
        <taxon>Oxymonadida</taxon>
        <taxon>Streblomastigidae</taxon>
        <taxon>Streblomastix</taxon>
    </lineage>
</organism>
<reference evidence="2 3" key="1">
    <citation type="submission" date="2019-03" db="EMBL/GenBank/DDBJ databases">
        <title>Single cell metagenomics reveals metabolic interactions within the superorganism composed of flagellate Streblomastix strix and complex community of Bacteroidetes bacteria on its surface.</title>
        <authorList>
            <person name="Treitli S.C."/>
            <person name="Kolisko M."/>
            <person name="Husnik F."/>
            <person name="Keeling P."/>
            <person name="Hampl V."/>
        </authorList>
    </citation>
    <scope>NUCLEOTIDE SEQUENCE [LARGE SCALE GENOMIC DNA]</scope>
    <source>
        <strain evidence="2">ST1C</strain>
    </source>
</reference>
<dbReference type="AlphaFoldDB" id="A0A5J4X1Q7"/>
<feature type="compositionally biased region" description="Basic and acidic residues" evidence="1">
    <location>
        <begin position="23"/>
        <end position="35"/>
    </location>
</feature>
<feature type="compositionally biased region" description="Acidic residues" evidence="1">
    <location>
        <begin position="1"/>
        <end position="14"/>
    </location>
</feature>
<protein>
    <submittedName>
        <fullName evidence="2">Uncharacterized protein</fullName>
    </submittedName>
</protein>
<dbReference type="EMBL" id="SNRW01000432">
    <property type="protein sequence ID" value="KAA6401171.1"/>
    <property type="molecule type" value="Genomic_DNA"/>
</dbReference>
<evidence type="ECO:0000313" key="2">
    <source>
        <dbReference type="EMBL" id="KAA6401171.1"/>
    </source>
</evidence>
<accession>A0A5J4X1Q7</accession>
<comment type="caution">
    <text evidence="2">The sequence shown here is derived from an EMBL/GenBank/DDBJ whole genome shotgun (WGS) entry which is preliminary data.</text>
</comment>
<proteinExistence type="predicted"/>
<gene>
    <name evidence="2" type="ORF">EZS28_003298</name>
</gene>
<evidence type="ECO:0000313" key="3">
    <source>
        <dbReference type="Proteomes" id="UP000324800"/>
    </source>
</evidence>
<feature type="region of interest" description="Disordered" evidence="1">
    <location>
        <begin position="1"/>
        <end position="57"/>
    </location>
</feature>
<evidence type="ECO:0000256" key="1">
    <source>
        <dbReference type="SAM" id="MobiDB-lite"/>
    </source>
</evidence>
<name>A0A5J4X1Q7_9EUKA</name>